<gene>
    <name evidence="5" type="ORF">BN1180_02211</name>
</gene>
<dbReference type="NCBIfam" id="NF000355">
    <property type="entry name" value="ribo_prot_ABC_F"/>
    <property type="match status" value="1"/>
</dbReference>
<proteinExistence type="predicted"/>
<evidence type="ECO:0000259" key="4">
    <source>
        <dbReference type="PROSITE" id="PS50893"/>
    </source>
</evidence>
<dbReference type="GO" id="GO:0005524">
    <property type="term" value="F:ATP binding"/>
    <property type="evidence" value="ECO:0007669"/>
    <property type="project" value="UniProtKB-KW"/>
</dbReference>
<dbReference type="Gene3D" id="3.40.50.300">
    <property type="entry name" value="P-loop containing nucleotide triphosphate hydrolases"/>
    <property type="match status" value="3"/>
</dbReference>
<feature type="domain" description="ABC transporter" evidence="4">
    <location>
        <begin position="302"/>
        <end position="516"/>
    </location>
</feature>
<dbReference type="SUPFAM" id="SSF52540">
    <property type="entry name" value="P-loop containing nucleoside triphosphate hydrolases"/>
    <property type="match status" value="2"/>
</dbReference>
<dbReference type="AlphaFoldDB" id="A0AAN2PH39"/>
<reference evidence="5 6" key="1">
    <citation type="journal article" date="2014" name="Genome Announc.">
        <title>Genome Sequence of Bacillus simplex Strain P558, Isolated from a Human Fecal Sample.</title>
        <authorList>
            <person name="Croce O."/>
            <person name="Hugon P."/>
            <person name="Lagier J.C."/>
            <person name="Bibi F."/>
            <person name="Robert C."/>
            <person name="Azhar E.I."/>
            <person name="Raoult D."/>
            <person name="Fournier P.E."/>
        </authorList>
    </citation>
    <scope>NUCLEOTIDE SEQUENCE [LARGE SCALE GENOMIC DNA]</scope>
    <source>
        <strain evidence="5 6">P558</strain>
    </source>
</reference>
<feature type="region of interest" description="Disordered" evidence="3">
    <location>
        <begin position="231"/>
        <end position="268"/>
    </location>
</feature>
<dbReference type="InterPro" id="IPR051309">
    <property type="entry name" value="ABCF_ATPase"/>
</dbReference>
<keyword evidence="2 5" id="KW-0067">ATP-binding</keyword>
<keyword evidence="6" id="KW-1185">Reference proteome</keyword>
<dbReference type="PROSITE" id="PS00211">
    <property type="entry name" value="ABC_TRANSPORTER_1"/>
    <property type="match status" value="1"/>
</dbReference>
<dbReference type="CDD" id="cd03221">
    <property type="entry name" value="ABCF_EF-3"/>
    <property type="match status" value="2"/>
</dbReference>
<evidence type="ECO:0000256" key="2">
    <source>
        <dbReference type="ARBA" id="ARBA00022840"/>
    </source>
</evidence>
<evidence type="ECO:0000256" key="1">
    <source>
        <dbReference type="ARBA" id="ARBA00022741"/>
    </source>
</evidence>
<dbReference type="InterPro" id="IPR032781">
    <property type="entry name" value="ABC_tran_Xtn"/>
</dbReference>
<dbReference type="InterPro" id="IPR003593">
    <property type="entry name" value="AAA+_ATPase"/>
</dbReference>
<dbReference type="InterPro" id="IPR003439">
    <property type="entry name" value="ABC_transporter-like_ATP-bd"/>
</dbReference>
<dbReference type="PANTHER" id="PTHR42855">
    <property type="entry name" value="ABC TRANSPORTER ATP-BINDING SUBUNIT"/>
    <property type="match status" value="1"/>
</dbReference>
<name>A0AAN2PH39_9BACI</name>
<dbReference type="Proteomes" id="UP000182110">
    <property type="component" value="Unassembled WGS sequence"/>
</dbReference>
<feature type="domain" description="ABC transporter" evidence="4">
    <location>
        <begin position="24"/>
        <end position="213"/>
    </location>
</feature>
<dbReference type="EMBL" id="CCXW01000001">
    <property type="protein sequence ID" value="CEG32054.1"/>
    <property type="molecule type" value="Genomic_DNA"/>
</dbReference>
<dbReference type="Pfam" id="PF00005">
    <property type="entry name" value="ABC_tran"/>
    <property type="match status" value="3"/>
</dbReference>
<keyword evidence="1" id="KW-0547">Nucleotide-binding</keyword>
<dbReference type="SMART" id="SM00382">
    <property type="entry name" value="AAA"/>
    <property type="match status" value="2"/>
</dbReference>
<evidence type="ECO:0000256" key="3">
    <source>
        <dbReference type="SAM" id="MobiDB-lite"/>
    </source>
</evidence>
<sequence length="562" mass="63259">MYINLVTGDLSLEKMEGDFFMLFLKANDLKKSYGSREVLSIDTLHLYSHDRVGLVGRNGEGKTTLLSILAGVREPDSGHIESYGTVSYIPQMEETEQEISGVLTSIWKLPDEEQEIISGGERTRRKIAAALSSNADVLIADEPTSHLDISGIEQLEKDLKSFNGAILLTSHDKAFLNHLCTTIWEVEQGKVTVYEGNYEAYIEQKQAKTEKEKKQYEEYTREKNRLKQAAQNLQAKSDSIRKAPKRMGNSEARLHKRSSGKQKAKLNRSAEAIETRIEKLAKKEKPREDPPIIFDISEFPSLHSKRVIRFNGCSLKVGSRVLKQHIFGDVPLACRLAINGQNGSGKTTLLKKIVERHPDVYVAKPAKIGFFAQQQENLNESKTVLENILEDSPYNQAFIRTLLSRLAFKGNDVHKQVSLLSGGEKVRASLAKVFLGNYNVLVLDEPTNYLDLHTKEALTEVLKAYPGTIVFVTHDRSLIQSLATHSLSFENEPSRIIAINQEATKTATNKDDHQDKQAELLMIEVQIIETLGKLSSVVKEEEKAELDREYLQLLNQKKELEG</sequence>
<evidence type="ECO:0000313" key="5">
    <source>
        <dbReference type="EMBL" id="CEG32054.1"/>
    </source>
</evidence>
<dbReference type="PROSITE" id="PS50893">
    <property type="entry name" value="ABC_TRANSPORTER_2"/>
    <property type="match status" value="2"/>
</dbReference>
<dbReference type="Pfam" id="PF12848">
    <property type="entry name" value="ABC_tran_Xtn"/>
    <property type="match status" value="1"/>
</dbReference>
<evidence type="ECO:0000313" key="6">
    <source>
        <dbReference type="Proteomes" id="UP000182110"/>
    </source>
</evidence>
<dbReference type="InterPro" id="IPR027417">
    <property type="entry name" value="P-loop_NTPase"/>
</dbReference>
<dbReference type="PANTHER" id="PTHR42855:SF2">
    <property type="entry name" value="DRUG RESISTANCE ABC TRANSPORTER,ATP-BINDING PROTEIN"/>
    <property type="match status" value="1"/>
</dbReference>
<protein>
    <submittedName>
        <fullName evidence="5">ABC transporter ATP-binding protein</fullName>
    </submittedName>
</protein>
<dbReference type="InterPro" id="IPR017871">
    <property type="entry name" value="ABC_transporter-like_CS"/>
</dbReference>
<organism evidence="5 6">
    <name type="scientific">Peribacillus simplex</name>
    <dbReference type="NCBI Taxonomy" id="1478"/>
    <lineage>
        <taxon>Bacteria</taxon>
        <taxon>Bacillati</taxon>
        <taxon>Bacillota</taxon>
        <taxon>Bacilli</taxon>
        <taxon>Bacillales</taxon>
        <taxon>Bacillaceae</taxon>
        <taxon>Peribacillus</taxon>
    </lineage>
</organism>
<dbReference type="GO" id="GO:0016887">
    <property type="term" value="F:ATP hydrolysis activity"/>
    <property type="evidence" value="ECO:0007669"/>
    <property type="project" value="InterPro"/>
</dbReference>
<feature type="compositionally biased region" description="Basic residues" evidence="3">
    <location>
        <begin position="254"/>
        <end position="266"/>
    </location>
</feature>
<comment type="caution">
    <text evidence="5">The sequence shown here is derived from an EMBL/GenBank/DDBJ whole genome shotgun (WGS) entry which is preliminary data.</text>
</comment>
<accession>A0AAN2PH39</accession>